<evidence type="ECO:0000256" key="5">
    <source>
        <dbReference type="ARBA" id="ARBA00022824"/>
    </source>
</evidence>
<keyword evidence="6" id="KW-0472">Membrane</keyword>
<dbReference type="AlphaFoldDB" id="A0A267F0W7"/>
<dbReference type="PANTHER" id="PTHR13254">
    <property type="entry name" value="GOLGI AUTOANTIGEN, GOLGIN SUBFAMILY A, 7"/>
    <property type="match status" value="1"/>
</dbReference>
<reference evidence="8 9" key="1">
    <citation type="submission" date="2017-06" db="EMBL/GenBank/DDBJ databases">
        <title>A platform for efficient transgenesis in Macrostomum lignano, a flatworm model organism for stem cell research.</title>
        <authorList>
            <person name="Berezikov E."/>
        </authorList>
    </citation>
    <scope>NUCLEOTIDE SEQUENCE [LARGE SCALE GENOMIC DNA]</scope>
    <source>
        <strain evidence="8">DV1</strain>
        <tissue evidence="8">Whole organism</tissue>
    </source>
</reference>
<sequence length="146" mass="16790">ILRSRLFRRNLLLIMGSRPAAQVGHSRKVYIQRDYSQGLGLRYSTAMPPQLQDRMPEDLFEAAIVNINQILAGAENGSVGVYAESCFACLTGYLIYMCMDTHFERSLKEVRKLIEEYNRTVFMPRRLMMIDPSERGLRVIEVVLLS</sequence>
<keyword evidence="9" id="KW-1185">Reference proteome</keyword>
<evidence type="ECO:0000256" key="2">
    <source>
        <dbReference type="ARBA" id="ARBA00007732"/>
    </source>
</evidence>
<evidence type="ECO:0000256" key="6">
    <source>
        <dbReference type="ARBA" id="ARBA00023136"/>
    </source>
</evidence>
<comment type="similarity">
    <text evidence="2">Belongs to the ERF4 family.</text>
</comment>
<evidence type="ECO:0000256" key="3">
    <source>
        <dbReference type="ARBA" id="ARBA00011396"/>
    </source>
</evidence>
<accession>A0A267F0W7</accession>
<organism evidence="8 9">
    <name type="scientific">Macrostomum lignano</name>
    <dbReference type="NCBI Taxonomy" id="282301"/>
    <lineage>
        <taxon>Eukaryota</taxon>
        <taxon>Metazoa</taxon>
        <taxon>Spiralia</taxon>
        <taxon>Lophotrochozoa</taxon>
        <taxon>Platyhelminthes</taxon>
        <taxon>Rhabditophora</taxon>
        <taxon>Macrostomorpha</taxon>
        <taxon>Macrostomida</taxon>
        <taxon>Macrostomidae</taxon>
        <taxon>Macrostomum</taxon>
    </lineage>
</organism>
<protein>
    <recommendedName>
        <fullName evidence="4">Ras modification protein ERF4</fullName>
    </recommendedName>
</protein>
<gene>
    <name evidence="8" type="ORF">BOX15_Mlig018119g1</name>
</gene>
<feature type="non-terminal residue" evidence="8">
    <location>
        <position position="1"/>
    </location>
</feature>
<comment type="caution">
    <text evidence="8">The sequence shown here is derived from an EMBL/GenBank/DDBJ whole genome shotgun (WGS) entry which is preliminary data.</text>
</comment>
<dbReference type="STRING" id="282301.A0A267F0W7"/>
<dbReference type="InterPro" id="IPR019383">
    <property type="entry name" value="Golgin_A_7/ERF4"/>
</dbReference>
<dbReference type="Proteomes" id="UP000215902">
    <property type="component" value="Unassembled WGS sequence"/>
</dbReference>
<comment type="subcellular location">
    <subcellularLocation>
        <location evidence="1">Endoplasmic reticulum membrane</location>
        <topology evidence="1">Peripheral membrane protein</topology>
    </subcellularLocation>
</comment>
<evidence type="ECO:0000313" key="8">
    <source>
        <dbReference type="EMBL" id="PAA66817.1"/>
    </source>
</evidence>
<evidence type="ECO:0000259" key="7">
    <source>
        <dbReference type="Pfam" id="PF10256"/>
    </source>
</evidence>
<evidence type="ECO:0000313" key="9">
    <source>
        <dbReference type="Proteomes" id="UP000215902"/>
    </source>
</evidence>
<dbReference type="OrthoDB" id="2190159at2759"/>
<dbReference type="Pfam" id="PF10256">
    <property type="entry name" value="Erf4"/>
    <property type="match status" value="1"/>
</dbReference>
<dbReference type="GO" id="GO:0002178">
    <property type="term" value="C:palmitoyltransferase complex"/>
    <property type="evidence" value="ECO:0007669"/>
    <property type="project" value="TreeGrafter"/>
</dbReference>
<dbReference type="InterPro" id="IPR051371">
    <property type="entry name" value="Ras_palmitoyltransferase"/>
</dbReference>
<evidence type="ECO:0000256" key="1">
    <source>
        <dbReference type="ARBA" id="ARBA00004406"/>
    </source>
</evidence>
<dbReference type="GO" id="GO:0005789">
    <property type="term" value="C:endoplasmic reticulum membrane"/>
    <property type="evidence" value="ECO:0007669"/>
    <property type="project" value="UniProtKB-SubCell"/>
</dbReference>
<dbReference type="EMBL" id="NIVC01001529">
    <property type="protein sequence ID" value="PAA66817.1"/>
    <property type="molecule type" value="Genomic_DNA"/>
</dbReference>
<dbReference type="GO" id="GO:0006612">
    <property type="term" value="P:protein targeting to membrane"/>
    <property type="evidence" value="ECO:0007669"/>
    <property type="project" value="TreeGrafter"/>
</dbReference>
<comment type="subunit">
    <text evidence="3">Interacts with ERF2.</text>
</comment>
<keyword evidence="5" id="KW-0256">Endoplasmic reticulum</keyword>
<name>A0A267F0W7_9PLAT</name>
<feature type="domain" description="Golgin subfamily A member 7/ERF4" evidence="7">
    <location>
        <begin position="29"/>
        <end position="141"/>
    </location>
</feature>
<dbReference type="PANTHER" id="PTHR13254:SF0">
    <property type="entry name" value="GOLGIN SUBFAMILY A MEMBER 7_ERF4 DOMAIN-CONTAINING PROTEIN"/>
    <property type="match status" value="1"/>
</dbReference>
<proteinExistence type="inferred from homology"/>
<evidence type="ECO:0000256" key="4">
    <source>
        <dbReference type="ARBA" id="ARBA00018463"/>
    </source>
</evidence>